<keyword evidence="1" id="KW-0812">Transmembrane</keyword>
<organism evidence="2 3">
    <name type="scientific">Mobilicoccus caccae</name>
    <dbReference type="NCBI Taxonomy" id="1859295"/>
    <lineage>
        <taxon>Bacteria</taxon>
        <taxon>Bacillati</taxon>
        <taxon>Actinomycetota</taxon>
        <taxon>Actinomycetes</taxon>
        <taxon>Micrococcales</taxon>
        <taxon>Dermatophilaceae</taxon>
        <taxon>Mobilicoccus</taxon>
    </lineage>
</organism>
<keyword evidence="1" id="KW-0472">Membrane</keyword>
<keyword evidence="1" id="KW-1133">Transmembrane helix</keyword>
<dbReference type="EMBL" id="BSUO01000001">
    <property type="protein sequence ID" value="GMA41398.1"/>
    <property type="molecule type" value="Genomic_DNA"/>
</dbReference>
<feature type="transmembrane region" description="Helical" evidence="1">
    <location>
        <begin position="6"/>
        <end position="28"/>
    </location>
</feature>
<gene>
    <name evidence="2" type="ORF">GCM10025883_34430</name>
</gene>
<sequence>MAFDVPLSAVLGVLAVAGFASGFLNPIIAAVEFERVPRALVGRVSSLVAALAWGLMPFGGVMAGGLVSGFGVAAALLVVGLLYFVASLAPLALPSFRQMGTRTGIPPAR</sequence>
<evidence type="ECO:0000313" key="2">
    <source>
        <dbReference type="EMBL" id="GMA41398.1"/>
    </source>
</evidence>
<dbReference type="SUPFAM" id="SSF103473">
    <property type="entry name" value="MFS general substrate transporter"/>
    <property type="match status" value="1"/>
</dbReference>
<feature type="transmembrane region" description="Helical" evidence="1">
    <location>
        <begin position="40"/>
        <end position="58"/>
    </location>
</feature>
<protein>
    <recommendedName>
        <fullName evidence="4">MFS transporter</fullName>
    </recommendedName>
</protein>
<dbReference type="RefSeq" id="WP_284304947.1">
    <property type="nucleotide sequence ID" value="NZ_BSUO01000001.1"/>
</dbReference>
<accession>A0ABQ6IVT7</accession>
<dbReference type="InterPro" id="IPR036259">
    <property type="entry name" value="MFS_trans_sf"/>
</dbReference>
<reference evidence="3" key="1">
    <citation type="journal article" date="2019" name="Int. J. Syst. Evol. Microbiol.">
        <title>The Global Catalogue of Microorganisms (GCM) 10K type strain sequencing project: providing services to taxonomists for standard genome sequencing and annotation.</title>
        <authorList>
            <consortium name="The Broad Institute Genomics Platform"/>
            <consortium name="The Broad Institute Genome Sequencing Center for Infectious Disease"/>
            <person name="Wu L."/>
            <person name="Ma J."/>
        </authorList>
    </citation>
    <scope>NUCLEOTIDE SEQUENCE [LARGE SCALE GENOMIC DNA]</scope>
    <source>
        <strain evidence="3">NBRC 113072</strain>
    </source>
</reference>
<evidence type="ECO:0000256" key="1">
    <source>
        <dbReference type="SAM" id="Phobius"/>
    </source>
</evidence>
<keyword evidence="3" id="KW-1185">Reference proteome</keyword>
<dbReference type="Proteomes" id="UP001157126">
    <property type="component" value="Unassembled WGS sequence"/>
</dbReference>
<evidence type="ECO:0008006" key="4">
    <source>
        <dbReference type="Google" id="ProtNLM"/>
    </source>
</evidence>
<name>A0ABQ6IVT7_9MICO</name>
<proteinExistence type="predicted"/>
<feature type="transmembrane region" description="Helical" evidence="1">
    <location>
        <begin position="70"/>
        <end position="93"/>
    </location>
</feature>
<comment type="caution">
    <text evidence="2">The sequence shown here is derived from an EMBL/GenBank/DDBJ whole genome shotgun (WGS) entry which is preliminary data.</text>
</comment>
<evidence type="ECO:0000313" key="3">
    <source>
        <dbReference type="Proteomes" id="UP001157126"/>
    </source>
</evidence>